<evidence type="ECO:0000259" key="2">
    <source>
        <dbReference type="Pfam" id="PF01979"/>
    </source>
</evidence>
<dbReference type="InterPro" id="IPR006680">
    <property type="entry name" value="Amidohydro-rel"/>
</dbReference>
<dbReference type="Gene3D" id="2.30.40.10">
    <property type="entry name" value="Urease, subunit C, domain 1"/>
    <property type="match status" value="1"/>
</dbReference>
<dbReference type="EC" id="3.5.4.4" evidence="3"/>
<evidence type="ECO:0000256" key="1">
    <source>
        <dbReference type="ARBA" id="ARBA00022801"/>
    </source>
</evidence>
<dbReference type="InterPro" id="IPR011059">
    <property type="entry name" value="Metal-dep_hydrolase_composite"/>
</dbReference>
<sequence>MNLLPKGFVKLDDDGTIIETGALEQESDCTEFYDGVIIPGFVNSHCHIELSHLEGVFSQESGMAGFIKQIRVQRESAPKERRVEAIKAQMDKMHKEGVSAVADISNCDESFGVKASSPVYTRSFLEVFGSESGDATNIMQGLEELLSTALSCGIDASPSPHSCYTMSRELLRRSSIAALDSGYISYHNQESWEEEELIRRGKGPLADDYKSRGMSTPEINPEGPMSYFIDVIRGKGENRIPGEKIEGNALFVHNTFTDKNSIELATKTFSNPFWALCPLSNIFIHKALPPVEMLRREKAAITLGTDSLSSNRVLSMIEEMKIIQRYFPSVPLNEIIGWATINGAKFLGKESELGSIETGKRPGIVLLENLEIENFRLLPESTSRRLA</sequence>
<dbReference type="AlphaFoldDB" id="A0A644ULB6"/>
<dbReference type="PANTHER" id="PTHR43794:SF11">
    <property type="entry name" value="AMIDOHYDROLASE-RELATED DOMAIN-CONTAINING PROTEIN"/>
    <property type="match status" value="1"/>
</dbReference>
<reference evidence="3" key="1">
    <citation type="submission" date="2019-08" db="EMBL/GenBank/DDBJ databases">
        <authorList>
            <person name="Kucharzyk K."/>
            <person name="Murdoch R.W."/>
            <person name="Higgins S."/>
            <person name="Loffler F."/>
        </authorList>
    </citation>
    <scope>NUCLEOTIDE SEQUENCE</scope>
</reference>
<keyword evidence="1 3" id="KW-0378">Hydrolase</keyword>
<accession>A0A644ULB6</accession>
<dbReference type="GO" id="GO:0016810">
    <property type="term" value="F:hydrolase activity, acting on carbon-nitrogen (but not peptide) bonds"/>
    <property type="evidence" value="ECO:0007669"/>
    <property type="project" value="InterPro"/>
</dbReference>
<name>A0A644ULB6_9ZZZZ</name>
<dbReference type="EMBL" id="VSSQ01000131">
    <property type="protein sequence ID" value="MPL79828.1"/>
    <property type="molecule type" value="Genomic_DNA"/>
</dbReference>
<comment type="caution">
    <text evidence="3">The sequence shown here is derived from an EMBL/GenBank/DDBJ whole genome shotgun (WGS) entry which is preliminary data.</text>
</comment>
<evidence type="ECO:0000313" key="3">
    <source>
        <dbReference type="EMBL" id="MPL79828.1"/>
    </source>
</evidence>
<dbReference type="InterPro" id="IPR050287">
    <property type="entry name" value="MTA/SAH_deaminase"/>
</dbReference>
<dbReference type="InterPro" id="IPR032466">
    <property type="entry name" value="Metal_Hydrolase"/>
</dbReference>
<feature type="domain" description="Amidohydrolase-related" evidence="2">
    <location>
        <begin position="36"/>
        <end position="368"/>
    </location>
</feature>
<gene>
    <name evidence="3" type="ORF">SDC9_25714</name>
</gene>
<dbReference type="PANTHER" id="PTHR43794">
    <property type="entry name" value="AMINOHYDROLASE SSNA-RELATED"/>
    <property type="match status" value="1"/>
</dbReference>
<organism evidence="3">
    <name type="scientific">bioreactor metagenome</name>
    <dbReference type="NCBI Taxonomy" id="1076179"/>
    <lineage>
        <taxon>unclassified sequences</taxon>
        <taxon>metagenomes</taxon>
        <taxon>ecological metagenomes</taxon>
    </lineage>
</organism>
<dbReference type="Gene3D" id="3.20.20.140">
    <property type="entry name" value="Metal-dependent hydrolases"/>
    <property type="match status" value="1"/>
</dbReference>
<dbReference type="SUPFAM" id="SSF51556">
    <property type="entry name" value="Metallo-dependent hydrolases"/>
    <property type="match status" value="1"/>
</dbReference>
<proteinExistence type="predicted"/>
<dbReference type="Pfam" id="PF01979">
    <property type="entry name" value="Amidohydro_1"/>
    <property type="match status" value="1"/>
</dbReference>
<protein>
    <submittedName>
        <fullName evidence="3">Adenosine deaminase</fullName>
        <ecNumber evidence="3">3.5.4.4</ecNumber>
    </submittedName>
</protein>